<organism evidence="2 3">
    <name type="scientific">Pleuronectes platessa</name>
    <name type="common">European plaice</name>
    <dbReference type="NCBI Taxonomy" id="8262"/>
    <lineage>
        <taxon>Eukaryota</taxon>
        <taxon>Metazoa</taxon>
        <taxon>Chordata</taxon>
        <taxon>Craniata</taxon>
        <taxon>Vertebrata</taxon>
        <taxon>Euteleostomi</taxon>
        <taxon>Actinopterygii</taxon>
        <taxon>Neopterygii</taxon>
        <taxon>Teleostei</taxon>
        <taxon>Neoteleostei</taxon>
        <taxon>Acanthomorphata</taxon>
        <taxon>Carangaria</taxon>
        <taxon>Pleuronectiformes</taxon>
        <taxon>Pleuronectoidei</taxon>
        <taxon>Pleuronectidae</taxon>
        <taxon>Pleuronectes</taxon>
    </lineage>
</organism>
<dbReference type="Proteomes" id="UP001153269">
    <property type="component" value="Unassembled WGS sequence"/>
</dbReference>
<sequence length="259" mass="28215">MFDQRSNKNIRTVCDVFLEVRFGTRVQSRKLHVHLSSEEKTERSQSKLQITPRSVWDQVAAAASAVLNLMSPPLPPPSENSPTADGSAPTQEAAASHHFALIGSCEQLSTVCGGGQMRLRSQGVMKEKTTPPTHPVLVLIILLPLTLQENLIMKTHCDTLNASKHVKSGRFPGNLEVPVSPRRSIGGRVKDEAVSHHRLSSPGRFPPEVQVLHDLLSVSVTHVLICSQREENLAGEQTGAFSSCRAGCVPQEVVETKKS</sequence>
<name>A0A9N7U0G9_PLEPL</name>
<protein>
    <submittedName>
        <fullName evidence="2">Uncharacterized protein</fullName>
    </submittedName>
</protein>
<feature type="region of interest" description="Disordered" evidence="1">
    <location>
        <begin position="70"/>
        <end position="93"/>
    </location>
</feature>
<proteinExistence type="predicted"/>
<reference evidence="2" key="1">
    <citation type="submission" date="2020-03" db="EMBL/GenBank/DDBJ databases">
        <authorList>
            <person name="Weist P."/>
        </authorList>
    </citation>
    <scope>NUCLEOTIDE SEQUENCE</scope>
</reference>
<evidence type="ECO:0000313" key="3">
    <source>
        <dbReference type="Proteomes" id="UP001153269"/>
    </source>
</evidence>
<accession>A0A9N7U0G9</accession>
<evidence type="ECO:0000256" key="1">
    <source>
        <dbReference type="SAM" id="MobiDB-lite"/>
    </source>
</evidence>
<dbReference type="EMBL" id="CADEAL010000546">
    <property type="protein sequence ID" value="CAB1421781.1"/>
    <property type="molecule type" value="Genomic_DNA"/>
</dbReference>
<comment type="caution">
    <text evidence="2">The sequence shown here is derived from an EMBL/GenBank/DDBJ whole genome shotgun (WGS) entry which is preliminary data.</text>
</comment>
<evidence type="ECO:0000313" key="2">
    <source>
        <dbReference type="EMBL" id="CAB1421781.1"/>
    </source>
</evidence>
<gene>
    <name evidence="2" type="ORF">PLEPLA_LOCUS9669</name>
</gene>
<keyword evidence="3" id="KW-1185">Reference proteome</keyword>
<dbReference type="AlphaFoldDB" id="A0A9N7U0G9"/>